<dbReference type="PANTHER" id="PTHR47163:SF2">
    <property type="entry name" value="SI:DKEY-17M8.2"/>
    <property type="match status" value="1"/>
</dbReference>
<evidence type="ECO:0000313" key="4">
    <source>
        <dbReference type="Proteomes" id="UP000463337"/>
    </source>
</evidence>
<gene>
    <name evidence="3" type="ORF">GKD59_01455</name>
</gene>
<organism evidence="3 4">
    <name type="scientific">Parabacteroides distasonis</name>
    <dbReference type="NCBI Taxonomy" id="823"/>
    <lineage>
        <taxon>Bacteria</taxon>
        <taxon>Pseudomonadati</taxon>
        <taxon>Bacteroidota</taxon>
        <taxon>Bacteroidia</taxon>
        <taxon>Bacteroidales</taxon>
        <taxon>Tannerellaceae</taxon>
        <taxon>Parabacteroides</taxon>
    </lineage>
</organism>
<proteinExistence type="predicted"/>
<dbReference type="EMBL" id="WKLT01000001">
    <property type="protein sequence ID" value="MRY56605.1"/>
    <property type="molecule type" value="Genomic_DNA"/>
</dbReference>
<comment type="caution">
    <text evidence="3">The sequence shown here is derived from an EMBL/GenBank/DDBJ whole genome shotgun (WGS) entry which is preliminary data.</text>
</comment>
<feature type="domain" description="ISXO2-like transposase" evidence="2">
    <location>
        <begin position="128"/>
        <end position="294"/>
    </location>
</feature>
<dbReference type="InterPro" id="IPR024445">
    <property type="entry name" value="Tnp_ISXO2-like"/>
</dbReference>
<name>A0A6I2MUX1_PARDI</name>
<dbReference type="RefSeq" id="WP_057280971.1">
    <property type="nucleotide sequence ID" value="NZ_RCYP01000001.1"/>
</dbReference>
<evidence type="ECO:0000313" key="3">
    <source>
        <dbReference type="EMBL" id="MRY56605.1"/>
    </source>
</evidence>
<dbReference type="AlphaFoldDB" id="A0A6I2MUX1"/>
<accession>A0A6I2MUX1</accession>
<feature type="region of interest" description="Disordered" evidence="1">
    <location>
        <begin position="141"/>
        <end position="175"/>
    </location>
</feature>
<dbReference type="SMART" id="SM01126">
    <property type="entry name" value="DDE_Tnp_IS1595"/>
    <property type="match status" value="1"/>
</dbReference>
<evidence type="ECO:0000256" key="1">
    <source>
        <dbReference type="SAM" id="MobiDB-lite"/>
    </source>
</evidence>
<protein>
    <submittedName>
        <fullName evidence="3">IS1595 family transposase</fullName>
    </submittedName>
</protein>
<sequence length="311" mass="35903">MNYFEFTKRFPDENSAIDFIVATKYKDGYVCPKCGCIHKGIYHQNYDRRKLYCNNCKSEFSALKGTIFENTHLDLRMWLYAMNLVIISRKGISALQLKRELGMGSYQSAWRMLHQIRKAMEKEEYKETFEAIVEIDETYVGGKPRKDNNHSDDNKDNSNENKTKRGRGTSKTPVIGVKERNTGKVHAVVANYNEEGKQLSGKQLFNVLKKVCKKNTTVLTDQFSGYNILDKENDCNFVRLKIDHTVAFSLGDGIHTNGIESFWAVLKRGVYGVFHNVSVKYMQKYVNEFCYRLNHRDNNEAFASLVKFAVA</sequence>
<feature type="compositionally biased region" description="Basic and acidic residues" evidence="1">
    <location>
        <begin position="144"/>
        <end position="163"/>
    </location>
</feature>
<evidence type="ECO:0000259" key="2">
    <source>
        <dbReference type="SMART" id="SM01126"/>
    </source>
</evidence>
<reference evidence="3 4" key="1">
    <citation type="journal article" date="2019" name="Nat. Med.">
        <title>A library of human gut bacterial isolates paired with longitudinal multiomics data enables mechanistic microbiome research.</title>
        <authorList>
            <person name="Poyet M."/>
            <person name="Groussin M."/>
            <person name="Gibbons S.M."/>
            <person name="Avila-Pacheco J."/>
            <person name="Jiang X."/>
            <person name="Kearney S.M."/>
            <person name="Perrotta A.R."/>
            <person name="Berdy B."/>
            <person name="Zhao S."/>
            <person name="Lieberman T.D."/>
            <person name="Swanson P.K."/>
            <person name="Smith M."/>
            <person name="Roesemann S."/>
            <person name="Alexander J.E."/>
            <person name="Rich S.A."/>
            <person name="Livny J."/>
            <person name="Vlamakis H."/>
            <person name="Clish C."/>
            <person name="Bullock K."/>
            <person name="Deik A."/>
            <person name="Scott J."/>
            <person name="Pierce K.A."/>
            <person name="Xavier R.J."/>
            <person name="Alm E.J."/>
        </authorList>
    </citation>
    <scope>NUCLEOTIDE SEQUENCE [LARGE SCALE GENOMIC DNA]</scope>
    <source>
        <strain evidence="3 4">BIOML-A41</strain>
    </source>
</reference>
<dbReference type="Pfam" id="PF12762">
    <property type="entry name" value="DDE_Tnp_IS1595"/>
    <property type="match status" value="1"/>
</dbReference>
<dbReference type="PANTHER" id="PTHR47163">
    <property type="entry name" value="DDE_TNP_IS1595 DOMAIN-CONTAINING PROTEIN"/>
    <property type="match status" value="1"/>
</dbReference>
<dbReference type="InterPro" id="IPR053164">
    <property type="entry name" value="IS1016-like_transposase"/>
</dbReference>
<dbReference type="Proteomes" id="UP000463337">
    <property type="component" value="Unassembled WGS sequence"/>
</dbReference>
<dbReference type="NCBIfam" id="NF033547">
    <property type="entry name" value="transpos_IS1595"/>
    <property type="match status" value="1"/>
</dbReference>